<reference evidence="1" key="1">
    <citation type="submission" date="2020-03" db="EMBL/GenBank/DDBJ databases">
        <title>The deep terrestrial virosphere.</title>
        <authorList>
            <person name="Holmfeldt K."/>
            <person name="Nilsson E."/>
            <person name="Simone D."/>
            <person name="Lopez-Fernandez M."/>
            <person name="Wu X."/>
            <person name="de Brujin I."/>
            <person name="Lundin D."/>
            <person name="Andersson A."/>
            <person name="Bertilsson S."/>
            <person name="Dopson M."/>
        </authorList>
    </citation>
    <scope>NUCLEOTIDE SEQUENCE</scope>
    <source>
        <strain evidence="1">MM171B03076</strain>
    </source>
</reference>
<protein>
    <submittedName>
        <fullName evidence="1">Uncharacterized protein</fullName>
    </submittedName>
</protein>
<dbReference type="AlphaFoldDB" id="A0A6M3X7L6"/>
<gene>
    <name evidence="1" type="ORF">MM171B03076_0002</name>
</gene>
<sequence length="108" mass="12582">MAVGFIGNRTIRLFGGMEIDPTLSHKEMLKKATDIAEQCGYLVSDGRIGKTMLLTIYDNDDTRYFRLQYERDLSDHDPLTRAALAFATFPPYYLTKIEEWRRGRVWTK</sequence>
<evidence type="ECO:0000313" key="1">
    <source>
        <dbReference type="EMBL" id="QJH93143.1"/>
    </source>
</evidence>
<name>A0A6M3X7L6_9ZZZZ</name>
<organism evidence="1">
    <name type="scientific">viral metagenome</name>
    <dbReference type="NCBI Taxonomy" id="1070528"/>
    <lineage>
        <taxon>unclassified sequences</taxon>
        <taxon>metagenomes</taxon>
        <taxon>organismal metagenomes</taxon>
    </lineage>
</organism>
<dbReference type="EMBL" id="MT143950">
    <property type="protein sequence ID" value="QJH93143.1"/>
    <property type="molecule type" value="Genomic_DNA"/>
</dbReference>
<proteinExistence type="predicted"/>
<accession>A0A6M3X7L6</accession>